<feature type="region of interest" description="Disordered" evidence="1">
    <location>
        <begin position="107"/>
        <end position="133"/>
    </location>
</feature>
<accession>A0A8H4IVZ3</accession>
<dbReference type="OrthoDB" id="3925971at2759"/>
<protein>
    <submittedName>
        <fullName evidence="3">DNA repair protein</fullName>
    </submittedName>
</protein>
<name>A0A8H4IVZ3_9PEZI</name>
<evidence type="ECO:0000256" key="1">
    <source>
        <dbReference type="SAM" id="MobiDB-lite"/>
    </source>
</evidence>
<evidence type="ECO:0000259" key="2">
    <source>
        <dbReference type="Pfam" id="PF05347"/>
    </source>
</evidence>
<dbReference type="Pfam" id="PF05347">
    <property type="entry name" value="Complex1_LYR"/>
    <property type="match status" value="1"/>
</dbReference>
<proteinExistence type="predicted"/>
<dbReference type="EMBL" id="WWBZ02000033">
    <property type="protein sequence ID" value="KAF4307343.1"/>
    <property type="molecule type" value="Genomic_DNA"/>
</dbReference>
<evidence type="ECO:0000313" key="3">
    <source>
        <dbReference type="EMBL" id="KAF4307343.1"/>
    </source>
</evidence>
<evidence type="ECO:0000313" key="4">
    <source>
        <dbReference type="Proteomes" id="UP000572817"/>
    </source>
</evidence>
<dbReference type="Proteomes" id="UP000572817">
    <property type="component" value="Unassembled WGS sequence"/>
</dbReference>
<feature type="domain" description="Complex 1 LYR protein" evidence="2">
    <location>
        <begin position="17"/>
        <end position="75"/>
    </location>
</feature>
<sequence>MPKFVVPRRSGAHRVAAIALYRALLTQCAAPSLPLADDQRAGLRNIVRNKFRRNRHVHSSRLLKLAFTTGYELLDTLDRASLSATEHADASAQEAATLLTSLLISAPPHLTGPPRRKPGLKRLDPSPEACPPPEQTVLALRPRPLSELGGTGIRQVPHLFSANLFPVLRIGKPQPRSLSRVLTDKVKQRQRRLNVREKSEDEWAELGKLEDEWDRIVSEVCGVKDLDTYDVQTGDTADGVANGRGGNGAFHGVSWASEPLRFVRMINTQLTTQKAETERTVKRMQEIVDQEAELAYKEREARNAVRRQKNLEERRENDVDEILGTKDTKKDRPI</sequence>
<gene>
    <name evidence="3" type="ORF">GTA08_BOTSDO05372</name>
</gene>
<organism evidence="3 4">
    <name type="scientific">Botryosphaeria dothidea</name>
    <dbReference type="NCBI Taxonomy" id="55169"/>
    <lineage>
        <taxon>Eukaryota</taxon>
        <taxon>Fungi</taxon>
        <taxon>Dikarya</taxon>
        <taxon>Ascomycota</taxon>
        <taxon>Pezizomycotina</taxon>
        <taxon>Dothideomycetes</taxon>
        <taxon>Dothideomycetes incertae sedis</taxon>
        <taxon>Botryosphaeriales</taxon>
        <taxon>Botryosphaeriaceae</taxon>
        <taxon>Botryosphaeria</taxon>
    </lineage>
</organism>
<reference evidence="3" key="1">
    <citation type="submission" date="2020-04" db="EMBL/GenBank/DDBJ databases">
        <title>Genome Assembly and Annotation of Botryosphaeria dothidea sdau 11-99, a Latent Pathogen of Apple Fruit Ring Rot in China.</title>
        <authorList>
            <person name="Yu C."/>
            <person name="Diao Y."/>
            <person name="Lu Q."/>
            <person name="Zhao J."/>
            <person name="Cui S."/>
            <person name="Peng C."/>
            <person name="He B."/>
            <person name="Liu H."/>
        </authorList>
    </citation>
    <scope>NUCLEOTIDE SEQUENCE [LARGE SCALE GENOMIC DNA]</scope>
    <source>
        <strain evidence="3">Sdau11-99</strain>
    </source>
</reference>
<dbReference type="CDD" id="cd20273">
    <property type="entry name" value="Complex1_LYR_unchar"/>
    <property type="match status" value="1"/>
</dbReference>
<keyword evidence="4" id="KW-1185">Reference proteome</keyword>
<dbReference type="InterPro" id="IPR008011">
    <property type="entry name" value="Complex1_LYR_dom"/>
</dbReference>
<comment type="caution">
    <text evidence="3">The sequence shown here is derived from an EMBL/GenBank/DDBJ whole genome shotgun (WGS) entry which is preliminary data.</text>
</comment>
<dbReference type="InterPro" id="IPR046896">
    <property type="entry name" value="Cup1-like_N"/>
</dbReference>
<dbReference type="AlphaFoldDB" id="A0A8H4IVZ3"/>
<feature type="region of interest" description="Disordered" evidence="1">
    <location>
        <begin position="301"/>
        <end position="334"/>
    </location>
</feature>